<sequence>MAGSDSRKPLLTLIRDFSSEKSQGERRIVNQKKRIEELRSELDASSAELEDAKRRKETTEQLLKGFEVELSMNEVSIQALEARISVTNSEISRLGAELAALKSEESSARDEFIRKMLELNAEIRKFQELLSSPPNVVDFSNAPLICDQDAQQAGMVPQNKLAEIILLTDKGEEQYKAEQVFHGQILQELTNLEKKAPLLESLTSELERKFAALGDELQKRVLCPHCHQDNSEELGEIFQISGGS</sequence>
<proteinExistence type="predicted"/>
<reference evidence="3" key="1">
    <citation type="journal article" date="2019" name="Curr. Biol.">
        <title>Genome Sequence of Striga asiatica Provides Insight into the Evolution of Plant Parasitism.</title>
        <authorList>
            <person name="Yoshida S."/>
            <person name="Kim S."/>
            <person name="Wafula E.K."/>
            <person name="Tanskanen J."/>
            <person name="Kim Y.M."/>
            <person name="Honaas L."/>
            <person name="Yang Z."/>
            <person name="Spallek T."/>
            <person name="Conn C.E."/>
            <person name="Ichihashi Y."/>
            <person name="Cheong K."/>
            <person name="Cui S."/>
            <person name="Der J.P."/>
            <person name="Gundlach H."/>
            <person name="Jiao Y."/>
            <person name="Hori C."/>
            <person name="Ishida J.K."/>
            <person name="Kasahara H."/>
            <person name="Kiba T."/>
            <person name="Kim M.S."/>
            <person name="Koo N."/>
            <person name="Laohavisit A."/>
            <person name="Lee Y.H."/>
            <person name="Lumba S."/>
            <person name="McCourt P."/>
            <person name="Mortimer J.C."/>
            <person name="Mutuku J.M."/>
            <person name="Nomura T."/>
            <person name="Sasaki-Sekimoto Y."/>
            <person name="Seto Y."/>
            <person name="Wang Y."/>
            <person name="Wakatake T."/>
            <person name="Sakakibara H."/>
            <person name="Demura T."/>
            <person name="Yamaguchi S."/>
            <person name="Yoneyama K."/>
            <person name="Manabe R.I."/>
            <person name="Nelson D.C."/>
            <person name="Schulman A.H."/>
            <person name="Timko M.P."/>
            <person name="dePamphilis C.W."/>
            <person name="Choi D."/>
            <person name="Shirasu K."/>
        </authorList>
    </citation>
    <scope>NUCLEOTIDE SEQUENCE [LARGE SCALE GENOMIC DNA]</scope>
    <source>
        <strain evidence="3">cv. UVA1</strain>
    </source>
</reference>
<protein>
    <submittedName>
        <fullName evidence="2">Uncharacterized protein</fullName>
    </submittedName>
</protein>
<dbReference type="EMBL" id="BKCP01005017">
    <property type="protein sequence ID" value="GER35779.1"/>
    <property type="molecule type" value="Genomic_DNA"/>
</dbReference>
<organism evidence="2 3">
    <name type="scientific">Striga asiatica</name>
    <name type="common">Asiatic witchweed</name>
    <name type="synonym">Buchnera asiatica</name>
    <dbReference type="NCBI Taxonomy" id="4170"/>
    <lineage>
        <taxon>Eukaryota</taxon>
        <taxon>Viridiplantae</taxon>
        <taxon>Streptophyta</taxon>
        <taxon>Embryophyta</taxon>
        <taxon>Tracheophyta</taxon>
        <taxon>Spermatophyta</taxon>
        <taxon>Magnoliopsida</taxon>
        <taxon>eudicotyledons</taxon>
        <taxon>Gunneridae</taxon>
        <taxon>Pentapetalae</taxon>
        <taxon>asterids</taxon>
        <taxon>lamiids</taxon>
        <taxon>Lamiales</taxon>
        <taxon>Orobanchaceae</taxon>
        <taxon>Buchnereae</taxon>
        <taxon>Striga</taxon>
    </lineage>
</organism>
<comment type="caution">
    <text evidence="2">The sequence shown here is derived from an EMBL/GenBank/DDBJ whole genome shotgun (WGS) entry which is preliminary data.</text>
</comment>
<feature type="coiled-coil region" evidence="1">
    <location>
        <begin position="21"/>
        <end position="129"/>
    </location>
</feature>
<dbReference type="AlphaFoldDB" id="A0A5A7PSJ3"/>
<evidence type="ECO:0000256" key="1">
    <source>
        <dbReference type="SAM" id="Coils"/>
    </source>
</evidence>
<evidence type="ECO:0000313" key="3">
    <source>
        <dbReference type="Proteomes" id="UP000325081"/>
    </source>
</evidence>
<evidence type="ECO:0000313" key="2">
    <source>
        <dbReference type="EMBL" id="GER35779.1"/>
    </source>
</evidence>
<dbReference type="OrthoDB" id="763901at2759"/>
<dbReference type="Gene3D" id="1.10.287.1490">
    <property type="match status" value="1"/>
</dbReference>
<name>A0A5A7PSJ3_STRAF</name>
<accession>A0A5A7PSJ3</accession>
<keyword evidence="3" id="KW-1185">Reference proteome</keyword>
<dbReference type="PANTHER" id="PTHR36001">
    <property type="entry name" value="CTAGE FAMILY PROTEIN-RELATED"/>
    <property type="match status" value="1"/>
</dbReference>
<dbReference type="InterPro" id="IPR053327">
    <property type="entry name" value="KIP"/>
</dbReference>
<gene>
    <name evidence="2" type="ORF">STAS_12078</name>
</gene>
<dbReference type="Proteomes" id="UP000325081">
    <property type="component" value="Unassembled WGS sequence"/>
</dbReference>
<dbReference type="PANTHER" id="PTHR36001:SF2">
    <property type="entry name" value="CTAGE FAMILY PROTEIN-RELATED"/>
    <property type="match status" value="1"/>
</dbReference>
<keyword evidence="1" id="KW-0175">Coiled coil</keyword>